<evidence type="ECO:0000313" key="10">
    <source>
        <dbReference type="Proteomes" id="UP000481861"/>
    </source>
</evidence>
<feature type="transmembrane region" description="Helical" evidence="7">
    <location>
        <begin position="25"/>
        <end position="45"/>
    </location>
</feature>
<comment type="subcellular location">
    <subcellularLocation>
        <location evidence="1">Membrane</location>
        <topology evidence="1">Multi-pass membrane protein</topology>
    </subcellularLocation>
</comment>
<organism evidence="9 10">
    <name type="scientific">Massariosphaeria phaeospora</name>
    <dbReference type="NCBI Taxonomy" id="100035"/>
    <lineage>
        <taxon>Eukaryota</taxon>
        <taxon>Fungi</taxon>
        <taxon>Dikarya</taxon>
        <taxon>Ascomycota</taxon>
        <taxon>Pezizomycotina</taxon>
        <taxon>Dothideomycetes</taxon>
        <taxon>Pleosporomycetidae</taxon>
        <taxon>Pleosporales</taxon>
        <taxon>Pleosporales incertae sedis</taxon>
        <taxon>Massariosphaeria</taxon>
    </lineage>
</organism>
<comment type="similarity">
    <text evidence="5">Belongs to the SAT4 family.</text>
</comment>
<evidence type="ECO:0000256" key="6">
    <source>
        <dbReference type="SAM" id="MobiDB-lite"/>
    </source>
</evidence>
<gene>
    <name evidence="9" type="ORF">BDV95DRAFT_497307</name>
</gene>
<dbReference type="Pfam" id="PF20684">
    <property type="entry name" value="Fung_rhodopsin"/>
    <property type="match status" value="1"/>
</dbReference>
<keyword evidence="10" id="KW-1185">Reference proteome</keyword>
<proteinExistence type="inferred from homology"/>
<dbReference type="InterPro" id="IPR052337">
    <property type="entry name" value="SAT4-like"/>
</dbReference>
<feature type="domain" description="Rhodopsin" evidence="8">
    <location>
        <begin position="43"/>
        <end position="261"/>
    </location>
</feature>
<accession>A0A7C8M671</accession>
<feature type="transmembrane region" description="Helical" evidence="7">
    <location>
        <begin position="160"/>
        <end position="188"/>
    </location>
</feature>
<evidence type="ECO:0000256" key="7">
    <source>
        <dbReference type="SAM" id="Phobius"/>
    </source>
</evidence>
<feature type="transmembrane region" description="Helical" evidence="7">
    <location>
        <begin position="127"/>
        <end position="148"/>
    </location>
</feature>
<keyword evidence="3 7" id="KW-1133">Transmembrane helix</keyword>
<dbReference type="GO" id="GO:0016020">
    <property type="term" value="C:membrane"/>
    <property type="evidence" value="ECO:0007669"/>
    <property type="project" value="UniProtKB-SubCell"/>
</dbReference>
<keyword evidence="2 7" id="KW-0812">Transmembrane</keyword>
<protein>
    <recommendedName>
        <fullName evidence="8">Rhodopsin domain-containing protein</fullName>
    </recommendedName>
</protein>
<dbReference type="OrthoDB" id="3529975at2759"/>
<sequence>MTNQFTPEDLAYMLTHKNESRVVDLYWILCSSIVLVVISTIFRLIAKKIVGHRIWVDDYLAIIATVSRASKGLGRHVLSVPRENIPILLQGVRLWSIVSAFTGLAVKLAVLAFHYRIFPLETFRKVVMGTAVVISVHQLTCAGILIFGCQSVQNPGKKGCYDLVTFGIANNIIYVLFDFWICLLPIPLVWSLKASVGKRLGISVVFALGLTSASLTIVRAADRSDRPNNFTWHMVPIQAYYNFEQVGGLLCTNIPLIARAIRQYRAKSSPSHSDNSGQPPSNSSAGIDQAKPIQGKRRPSWWLPGIDSIQLSTMRNTTRRGSELTNPAALATGHPQNQWNQIPESESERELTFFEPADTAGEKGGVKMGQVIPEPQPAQFFDAHENTRHTNSDDKGPTFYDEEIHIHGR</sequence>
<dbReference type="AlphaFoldDB" id="A0A7C8M671"/>
<evidence type="ECO:0000256" key="3">
    <source>
        <dbReference type="ARBA" id="ARBA00022989"/>
    </source>
</evidence>
<evidence type="ECO:0000256" key="5">
    <source>
        <dbReference type="ARBA" id="ARBA00038359"/>
    </source>
</evidence>
<name>A0A7C8M671_9PLEO</name>
<dbReference type="PANTHER" id="PTHR33048:SF8">
    <property type="entry name" value="INTEGRAL MEMBRANE PROTEIN-RELATED"/>
    <property type="match status" value="1"/>
</dbReference>
<feature type="transmembrane region" description="Helical" evidence="7">
    <location>
        <begin position="92"/>
        <end position="115"/>
    </location>
</feature>
<dbReference type="Proteomes" id="UP000481861">
    <property type="component" value="Unassembled WGS sequence"/>
</dbReference>
<keyword evidence="4 7" id="KW-0472">Membrane</keyword>
<evidence type="ECO:0000256" key="2">
    <source>
        <dbReference type="ARBA" id="ARBA00022692"/>
    </source>
</evidence>
<feature type="transmembrane region" description="Helical" evidence="7">
    <location>
        <begin position="200"/>
        <end position="218"/>
    </location>
</feature>
<evidence type="ECO:0000256" key="1">
    <source>
        <dbReference type="ARBA" id="ARBA00004141"/>
    </source>
</evidence>
<feature type="region of interest" description="Disordered" evidence="6">
    <location>
        <begin position="385"/>
        <end position="409"/>
    </location>
</feature>
<evidence type="ECO:0000313" key="9">
    <source>
        <dbReference type="EMBL" id="KAF2869679.1"/>
    </source>
</evidence>
<reference evidence="9 10" key="1">
    <citation type="submission" date="2020-01" db="EMBL/GenBank/DDBJ databases">
        <authorList>
            <consortium name="DOE Joint Genome Institute"/>
            <person name="Haridas S."/>
            <person name="Albert R."/>
            <person name="Binder M."/>
            <person name="Bloem J."/>
            <person name="Labutti K."/>
            <person name="Salamov A."/>
            <person name="Andreopoulos B."/>
            <person name="Baker S.E."/>
            <person name="Barry K."/>
            <person name="Bills G."/>
            <person name="Bluhm B.H."/>
            <person name="Cannon C."/>
            <person name="Castanera R."/>
            <person name="Culley D.E."/>
            <person name="Daum C."/>
            <person name="Ezra D."/>
            <person name="Gonzalez J.B."/>
            <person name="Henrissat B."/>
            <person name="Kuo A."/>
            <person name="Liang C."/>
            <person name="Lipzen A."/>
            <person name="Lutzoni F."/>
            <person name="Magnuson J."/>
            <person name="Mondo S."/>
            <person name="Nolan M."/>
            <person name="Ohm R."/>
            <person name="Pangilinan J."/>
            <person name="Park H.-J.H."/>
            <person name="Ramirez L."/>
            <person name="Alfaro M."/>
            <person name="Sun H."/>
            <person name="Tritt A."/>
            <person name="Yoshinaga Y."/>
            <person name="Zwiers L.-H.L."/>
            <person name="Turgeon B.G."/>
            <person name="Goodwin S.B."/>
            <person name="Spatafora J.W."/>
            <person name="Crous P.W."/>
            <person name="Grigoriev I.V."/>
        </authorList>
    </citation>
    <scope>NUCLEOTIDE SEQUENCE [LARGE SCALE GENOMIC DNA]</scope>
    <source>
        <strain evidence="9 10">CBS 611.86</strain>
    </source>
</reference>
<dbReference type="InterPro" id="IPR049326">
    <property type="entry name" value="Rhodopsin_dom_fungi"/>
</dbReference>
<evidence type="ECO:0000256" key="4">
    <source>
        <dbReference type="ARBA" id="ARBA00023136"/>
    </source>
</evidence>
<comment type="caution">
    <text evidence="9">The sequence shown here is derived from an EMBL/GenBank/DDBJ whole genome shotgun (WGS) entry which is preliminary data.</text>
</comment>
<feature type="compositionally biased region" description="Polar residues" evidence="6">
    <location>
        <begin position="268"/>
        <end position="286"/>
    </location>
</feature>
<dbReference type="PANTHER" id="PTHR33048">
    <property type="entry name" value="PTH11-LIKE INTEGRAL MEMBRANE PROTEIN (AFU_ORTHOLOGUE AFUA_5G11245)"/>
    <property type="match status" value="1"/>
</dbReference>
<evidence type="ECO:0000259" key="8">
    <source>
        <dbReference type="Pfam" id="PF20684"/>
    </source>
</evidence>
<dbReference type="EMBL" id="JAADJZ010000015">
    <property type="protein sequence ID" value="KAF2869679.1"/>
    <property type="molecule type" value="Genomic_DNA"/>
</dbReference>
<feature type="region of interest" description="Disordered" evidence="6">
    <location>
        <begin position="268"/>
        <end position="301"/>
    </location>
</feature>